<keyword evidence="2" id="KW-0479">Metal-binding</keyword>
<gene>
    <name evidence="2" type="primary">def</name>
    <name evidence="3" type="ORF">COX35_01840</name>
</gene>
<keyword evidence="2" id="KW-0378">Hydrolase</keyword>
<keyword evidence="2" id="KW-0648">Protein biosynthesis</keyword>
<dbReference type="PIRSF" id="PIRSF004749">
    <property type="entry name" value="Pep_def"/>
    <property type="match status" value="1"/>
</dbReference>
<comment type="catalytic activity">
    <reaction evidence="2">
        <text>N-terminal N-formyl-L-methionyl-[peptide] + H2O = N-terminal L-methionyl-[peptide] + formate</text>
        <dbReference type="Rhea" id="RHEA:24420"/>
        <dbReference type="Rhea" id="RHEA-COMP:10639"/>
        <dbReference type="Rhea" id="RHEA-COMP:10640"/>
        <dbReference type="ChEBI" id="CHEBI:15377"/>
        <dbReference type="ChEBI" id="CHEBI:15740"/>
        <dbReference type="ChEBI" id="CHEBI:49298"/>
        <dbReference type="ChEBI" id="CHEBI:64731"/>
        <dbReference type="EC" id="3.5.1.88"/>
    </reaction>
</comment>
<dbReference type="AlphaFoldDB" id="A0A2G9YYB0"/>
<reference evidence="3 4" key="1">
    <citation type="submission" date="2017-09" db="EMBL/GenBank/DDBJ databases">
        <title>Depth-based differentiation of microbial function through sediment-hosted aquifers and enrichment of novel symbionts in the deep terrestrial subsurface.</title>
        <authorList>
            <person name="Probst A.J."/>
            <person name="Ladd B."/>
            <person name="Jarett J.K."/>
            <person name="Geller-Mcgrath D.E."/>
            <person name="Sieber C.M."/>
            <person name="Emerson J.B."/>
            <person name="Anantharaman K."/>
            <person name="Thomas B.C."/>
            <person name="Malmstrom R."/>
            <person name="Stieglmeier M."/>
            <person name="Klingl A."/>
            <person name="Woyke T."/>
            <person name="Ryan C.M."/>
            <person name="Banfield J.F."/>
        </authorList>
    </citation>
    <scope>NUCLEOTIDE SEQUENCE [LARGE SCALE GENOMIC DNA]</scope>
    <source>
        <strain evidence="3">CG23_combo_of_CG06-09_8_20_14_all_37_18</strain>
    </source>
</reference>
<dbReference type="PRINTS" id="PR01576">
    <property type="entry name" value="PDEFORMYLASE"/>
</dbReference>
<keyword evidence="2" id="KW-0408">Iron</keyword>
<dbReference type="Gene3D" id="3.90.45.10">
    <property type="entry name" value="Peptide deformylase"/>
    <property type="match status" value="1"/>
</dbReference>
<name>A0A2G9YYB0_9BACT</name>
<dbReference type="InterPro" id="IPR023635">
    <property type="entry name" value="Peptide_deformylase"/>
</dbReference>
<dbReference type="EMBL" id="PCRQ01000050">
    <property type="protein sequence ID" value="PIP24226.1"/>
    <property type="molecule type" value="Genomic_DNA"/>
</dbReference>
<feature type="active site" evidence="2">
    <location>
        <position position="150"/>
    </location>
</feature>
<dbReference type="EC" id="3.5.1.88" evidence="2"/>
<dbReference type="CDD" id="cd00487">
    <property type="entry name" value="Pep_deformylase"/>
    <property type="match status" value="1"/>
</dbReference>
<evidence type="ECO:0000313" key="3">
    <source>
        <dbReference type="EMBL" id="PIP24226.1"/>
    </source>
</evidence>
<evidence type="ECO:0000256" key="1">
    <source>
        <dbReference type="ARBA" id="ARBA00010759"/>
    </source>
</evidence>
<evidence type="ECO:0000313" key="4">
    <source>
        <dbReference type="Proteomes" id="UP000229952"/>
    </source>
</evidence>
<sequence>MNKEIIKYPNSILRKKCGEIQEITEDVKKLGQEMIQTLTESQGLGLAASQIGELKRIIVVQTEKGPEVFINPKIIKKSKETEIGEEGCLSFPELFLKIKRAREVEVEALNYRVSVNGSEGGEEDEVLFDLRGEKIKIKTDGLLARVFQHEIDHLDGILFIDRISFSQKLWRLLKS</sequence>
<comment type="similarity">
    <text evidence="1 2">Belongs to the polypeptide deformylase family.</text>
</comment>
<accession>A0A2G9YYB0</accession>
<dbReference type="HAMAP" id="MF_00163">
    <property type="entry name" value="Pep_deformylase"/>
    <property type="match status" value="1"/>
</dbReference>
<dbReference type="PANTHER" id="PTHR10458:SF22">
    <property type="entry name" value="PEPTIDE DEFORMYLASE"/>
    <property type="match status" value="1"/>
</dbReference>
<dbReference type="GO" id="GO:0006412">
    <property type="term" value="P:translation"/>
    <property type="evidence" value="ECO:0007669"/>
    <property type="project" value="UniProtKB-UniRule"/>
</dbReference>
<comment type="function">
    <text evidence="2">Removes the formyl group from the N-terminal Met of newly synthesized proteins. Requires at least a dipeptide for an efficient rate of reaction. N-terminal L-methionine is a prerequisite for activity but the enzyme has broad specificity at other positions.</text>
</comment>
<organism evidence="3 4">
    <name type="scientific">Candidatus Nealsonbacteria bacterium CG23_combo_of_CG06-09_8_20_14_all_37_18</name>
    <dbReference type="NCBI Taxonomy" id="1974720"/>
    <lineage>
        <taxon>Bacteria</taxon>
        <taxon>Candidatus Nealsoniibacteriota</taxon>
    </lineage>
</organism>
<comment type="caution">
    <text evidence="3">The sequence shown here is derived from an EMBL/GenBank/DDBJ whole genome shotgun (WGS) entry which is preliminary data.</text>
</comment>
<dbReference type="Pfam" id="PF01327">
    <property type="entry name" value="Pep_deformylase"/>
    <property type="match status" value="2"/>
</dbReference>
<comment type="cofactor">
    <cofactor evidence="2">
        <name>Fe(2+)</name>
        <dbReference type="ChEBI" id="CHEBI:29033"/>
    </cofactor>
    <text evidence="2">Binds 1 Fe(2+) ion.</text>
</comment>
<feature type="binding site" evidence="2">
    <location>
        <position position="88"/>
    </location>
    <ligand>
        <name>Fe cation</name>
        <dbReference type="ChEBI" id="CHEBI:24875"/>
    </ligand>
</feature>
<dbReference type="PANTHER" id="PTHR10458">
    <property type="entry name" value="PEPTIDE DEFORMYLASE"/>
    <property type="match status" value="1"/>
</dbReference>
<protein>
    <recommendedName>
        <fullName evidence="2">Peptide deformylase</fullName>
        <shortName evidence="2">PDF</shortName>
        <ecNumber evidence="2">3.5.1.88</ecNumber>
    </recommendedName>
    <alternativeName>
        <fullName evidence="2">Polypeptide deformylase</fullName>
    </alternativeName>
</protein>
<feature type="binding site" evidence="2">
    <location>
        <position position="149"/>
    </location>
    <ligand>
        <name>Fe cation</name>
        <dbReference type="ChEBI" id="CHEBI:24875"/>
    </ligand>
</feature>
<dbReference type="GO" id="GO:0046872">
    <property type="term" value="F:metal ion binding"/>
    <property type="evidence" value="ECO:0007669"/>
    <property type="project" value="UniProtKB-KW"/>
</dbReference>
<dbReference type="SUPFAM" id="SSF56420">
    <property type="entry name" value="Peptide deformylase"/>
    <property type="match status" value="1"/>
</dbReference>
<feature type="binding site" evidence="2">
    <location>
        <position position="153"/>
    </location>
    <ligand>
        <name>Fe cation</name>
        <dbReference type="ChEBI" id="CHEBI:24875"/>
    </ligand>
</feature>
<evidence type="ECO:0000256" key="2">
    <source>
        <dbReference type="HAMAP-Rule" id="MF_00163"/>
    </source>
</evidence>
<dbReference type="GO" id="GO:0042586">
    <property type="term" value="F:peptide deformylase activity"/>
    <property type="evidence" value="ECO:0007669"/>
    <property type="project" value="UniProtKB-UniRule"/>
</dbReference>
<dbReference type="InterPro" id="IPR036821">
    <property type="entry name" value="Peptide_deformylase_sf"/>
</dbReference>
<proteinExistence type="inferred from homology"/>
<dbReference type="Proteomes" id="UP000229952">
    <property type="component" value="Unassembled WGS sequence"/>
</dbReference>